<evidence type="ECO:0000313" key="3">
    <source>
        <dbReference type="Proteomes" id="UP000000707"/>
    </source>
</evidence>
<dbReference type="AlphaFoldDB" id="G3BAP0"/>
<organism evidence="3">
    <name type="scientific">Candida tenuis (strain ATCC 10573 / BCRC 21748 / CBS 615 / JCM 9827 / NBRC 10315 / NRRL Y-1498 / VKM Y-70)</name>
    <name type="common">Yeast</name>
    <name type="synonym">Yamadazyma tenuis</name>
    <dbReference type="NCBI Taxonomy" id="590646"/>
    <lineage>
        <taxon>Eukaryota</taxon>
        <taxon>Fungi</taxon>
        <taxon>Dikarya</taxon>
        <taxon>Ascomycota</taxon>
        <taxon>Saccharomycotina</taxon>
        <taxon>Pichiomycetes</taxon>
        <taxon>Debaryomycetaceae</taxon>
        <taxon>Yamadazyma</taxon>
    </lineage>
</organism>
<sequence length="273" mass="31486">MVCDSPVAVSRDSMNCDCTISDPSVPSFSQDHSFNSLSAQDNLGVLPVQTPTTSSYQENTSSSRNNNFFQPSNSSSSAACTVESNYHLKYNVGTPVPHGKHVPSVVICQRLGSRGIPPSIFLLHQREDNSHWLSHKIVLQRMGKKFQDFLESDPQFQGFLHNSQERAIPSVKELVHNFIRVISKFFQGYNHLDSRKSVSHYLRKISCWELELHRGFWTIERCFEPPKEDHTKEDWIKFEKKFYCHKSQLLRYQIGVLGEFRHLLEIQSRTLKN</sequence>
<name>G3BAP0_CANTC</name>
<evidence type="ECO:0000256" key="1">
    <source>
        <dbReference type="SAM" id="MobiDB-lite"/>
    </source>
</evidence>
<dbReference type="EMBL" id="GL996527">
    <property type="protein sequence ID" value="EGV62068.1"/>
    <property type="molecule type" value="Genomic_DNA"/>
</dbReference>
<accession>G3BAP0</accession>
<dbReference type="HOGENOM" id="CLU_1019405_0_0_1"/>
<dbReference type="Proteomes" id="UP000000707">
    <property type="component" value="Unassembled WGS sequence"/>
</dbReference>
<protein>
    <submittedName>
        <fullName evidence="2">Uncharacterized protein</fullName>
    </submittedName>
</protein>
<keyword evidence="3" id="KW-1185">Reference proteome</keyword>
<feature type="compositionally biased region" description="Polar residues" evidence="1">
    <location>
        <begin position="49"/>
        <end position="60"/>
    </location>
</feature>
<reference evidence="2 3" key="1">
    <citation type="journal article" date="2011" name="Proc. Natl. Acad. Sci. U.S.A.">
        <title>Comparative genomics of xylose-fermenting fungi for enhanced biofuel production.</title>
        <authorList>
            <person name="Wohlbach D.J."/>
            <person name="Kuo A."/>
            <person name="Sato T.K."/>
            <person name="Potts K.M."/>
            <person name="Salamov A.A."/>
            <person name="LaButti K.M."/>
            <person name="Sun H."/>
            <person name="Clum A."/>
            <person name="Pangilinan J.L."/>
            <person name="Lindquist E.A."/>
            <person name="Lucas S."/>
            <person name="Lapidus A."/>
            <person name="Jin M."/>
            <person name="Gunawan C."/>
            <person name="Balan V."/>
            <person name="Dale B.E."/>
            <person name="Jeffries T.W."/>
            <person name="Zinkel R."/>
            <person name="Barry K.W."/>
            <person name="Grigoriev I.V."/>
            <person name="Gasch A.P."/>
        </authorList>
    </citation>
    <scope>NUCLEOTIDE SEQUENCE [LARGE SCALE GENOMIC DNA]</scope>
    <source>
        <strain evidence="3">ATCC 10573 / BCRC 21748 / CBS 615 / JCM 9827 / NBRC 10315 / NRRL Y-1498 / VKM Y-70</strain>
    </source>
</reference>
<proteinExistence type="predicted"/>
<evidence type="ECO:0000313" key="2">
    <source>
        <dbReference type="EMBL" id="EGV62068.1"/>
    </source>
</evidence>
<feature type="compositionally biased region" description="Low complexity" evidence="1">
    <location>
        <begin position="61"/>
        <end position="72"/>
    </location>
</feature>
<gene>
    <name evidence="2" type="ORF">CANTEDRAFT_94956</name>
</gene>
<feature type="region of interest" description="Disordered" evidence="1">
    <location>
        <begin position="48"/>
        <end position="72"/>
    </location>
</feature>